<sequence>MLITFGTVLAIFIIGVLLIKQSEKEKQKKIMNVYSQKGRWYRLKFCFIALILFLRRIKYYFLGKSHVHKEEELEKLLELSNHPEAFDAVFFQAVSQNGVYICTGTERRHNAKLAAVVYVIHPDYGVLESESLPKTAIDADVSSLYKKDSYSGGGICFVPVVPMKKWKVSFNGLMKFQNDPKKFIKVKFECDWTSNHDWFFFEVDVPIRTIARAFAREPWSKRFFKNVKDAHQSHYEQMGVMNGTLQIDGKTTSLVDVDSFRDHSFGFKRDWSLMHRYIYCMLYLSDHTVISMGVVSHPSITTHLEMGFVNHPDRPFDAIESIDLRLYEHAENGKMPKELNYTFKAGGKLYDVKLKFIHDAKHYKGSNEEAIMNERFLECEVNGIPGRGISEWHYNKNMFE</sequence>
<organism evidence="2 3">
    <name type="scientific">Psylliodes chrysocephalus</name>
    <dbReference type="NCBI Taxonomy" id="3402493"/>
    <lineage>
        <taxon>Eukaryota</taxon>
        <taxon>Metazoa</taxon>
        <taxon>Ecdysozoa</taxon>
        <taxon>Arthropoda</taxon>
        <taxon>Hexapoda</taxon>
        <taxon>Insecta</taxon>
        <taxon>Pterygota</taxon>
        <taxon>Neoptera</taxon>
        <taxon>Endopterygota</taxon>
        <taxon>Coleoptera</taxon>
        <taxon>Polyphaga</taxon>
        <taxon>Cucujiformia</taxon>
        <taxon>Chrysomeloidea</taxon>
        <taxon>Chrysomelidae</taxon>
        <taxon>Galerucinae</taxon>
        <taxon>Alticini</taxon>
        <taxon>Psylliodes</taxon>
    </lineage>
</organism>
<protein>
    <submittedName>
        <fullName evidence="2">Uncharacterized protein</fullName>
    </submittedName>
</protein>
<reference evidence="2" key="1">
    <citation type="submission" date="2022-01" db="EMBL/GenBank/DDBJ databases">
        <authorList>
            <person name="King R."/>
        </authorList>
    </citation>
    <scope>NUCLEOTIDE SEQUENCE</scope>
</reference>
<dbReference type="PANTHER" id="PTHR34717">
    <property type="entry name" value="EG:BACR7A4.20 PROTEIN"/>
    <property type="match status" value="1"/>
</dbReference>
<keyword evidence="1" id="KW-0812">Transmembrane</keyword>
<dbReference type="OrthoDB" id="5798273at2759"/>
<evidence type="ECO:0000313" key="3">
    <source>
        <dbReference type="Proteomes" id="UP001153636"/>
    </source>
</evidence>
<proteinExistence type="predicted"/>
<keyword evidence="3" id="KW-1185">Reference proteome</keyword>
<feature type="transmembrane region" description="Helical" evidence="1">
    <location>
        <begin position="43"/>
        <end position="62"/>
    </location>
</feature>
<gene>
    <name evidence="2" type="ORF">PSYICH_LOCUS3435</name>
</gene>
<feature type="transmembrane region" description="Helical" evidence="1">
    <location>
        <begin position="6"/>
        <end position="22"/>
    </location>
</feature>
<evidence type="ECO:0000256" key="1">
    <source>
        <dbReference type="SAM" id="Phobius"/>
    </source>
</evidence>
<dbReference type="EMBL" id="OV651824">
    <property type="protein sequence ID" value="CAH1101956.1"/>
    <property type="molecule type" value="Genomic_DNA"/>
</dbReference>
<dbReference type="AlphaFoldDB" id="A0A9P0CIC8"/>
<evidence type="ECO:0000313" key="2">
    <source>
        <dbReference type="EMBL" id="CAH1101956.1"/>
    </source>
</evidence>
<accession>A0A9P0CIC8</accession>
<keyword evidence="1" id="KW-1133">Transmembrane helix</keyword>
<keyword evidence="1" id="KW-0472">Membrane</keyword>
<dbReference type="PANTHER" id="PTHR34717:SF1">
    <property type="entry name" value="EG:BACR7A4.20 PROTEIN"/>
    <property type="match status" value="1"/>
</dbReference>
<name>A0A9P0CIC8_9CUCU</name>
<dbReference type="Proteomes" id="UP001153636">
    <property type="component" value="Chromosome 12"/>
</dbReference>